<dbReference type="AlphaFoldDB" id="A0A8H7CJ12"/>
<name>A0A8H7CJ12_9AGAR</name>
<comment type="caution">
    <text evidence="1">The sequence shown here is derived from an EMBL/GenBank/DDBJ whole genome shotgun (WGS) entry which is preliminary data.</text>
</comment>
<dbReference type="EMBL" id="JACAZH010000035">
    <property type="protein sequence ID" value="KAF7337198.1"/>
    <property type="molecule type" value="Genomic_DNA"/>
</dbReference>
<evidence type="ECO:0000313" key="1">
    <source>
        <dbReference type="EMBL" id="KAF7337198.1"/>
    </source>
</evidence>
<dbReference type="OrthoDB" id="10687249at2759"/>
<protein>
    <submittedName>
        <fullName evidence="1">Uncharacterized protein</fullName>
    </submittedName>
</protein>
<dbReference type="Proteomes" id="UP000623467">
    <property type="component" value="Unassembled WGS sequence"/>
</dbReference>
<evidence type="ECO:0000313" key="2">
    <source>
        <dbReference type="Proteomes" id="UP000623467"/>
    </source>
</evidence>
<organism evidence="1 2">
    <name type="scientific">Mycena sanguinolenta</name>
    <dbReference type="NCBI Taxonomy" id="230812"/>
    <lineage>
        <taxon>Eukaryota</taxon>
        <taxon>Fungi</taxon>
        <taxon>Dikarya</taxon>
        <taxon>Basidiomycota</taxon>
        <taxon>Agaricomycotina</taxon>
        <taxon>Agaricomycetes</taxon>
        <taxon>Agaricomycetidae</taxon>
        <taxon>Agaricales</taxon>
        <taxon>Marasmiineae</taxon>
        <taxon>Mycenaceae</taxon>
        <taxon>Mycena</taxon>
    </lineage>
</organism>
<accession>A0A8H7CJ12</accession>
<sequence length="563" mass="63796">MDSQSESEAEFIVVSTSDYTEALPHSTAVAPQASGLTRNAKSFVKSFGFLPSFLGGARVTESQNPETSRTYTRKYSETIGVQAVDHLVTNYNYYISGGVGGRGGDARDQGTGGGGGAGQGPTLNFYNSPLEQQSRDLDLIEEIRLDRPSSVNYEECPLQEWRQDHGAYESIRHPNILQLYGLVNTKKLCGMVFHDGEDDHADLTFIWLRLWIELIPYAEFLRRFEHSRILTTYILGYCVTEYEEARAYHNSIFPFGDLEKVYRWLPFWIRPATGQLCVDLNLGREQDNILSGTAQQNSILRLENISLDDSNAEALARRFLVSPQQSIPHWGTLSQFDPKQGTLLMTTKPLDFGPKVELAWVSFPGLEKEVLPNSWIRYDARQAHNPDLRIWVRSGDSADSWLSRANYIFSQLQTTSDFEDYVLLMGVDFRLRCLPNPHNSRVPEGYLFVCPAENLRIDEHSFKWPDCAAYWSLDSSGDVRLASEEAKTLGFPILHIETSVNGYSWDESVYEGIRRFHAGKGFDPDSQEVAKHLDHLLFELFTEEVSPVPCVEKKVFLALGHYL</sequence>
<reference evidence="1" key="1">
    <citation type="submission" date="2020-05" db="EMBL/GenBank/DDBJ databases">
        <title>Mycena genomes resolve the evolution of fungal bioluminescence.</title>
        <authorList>
            <person name="Tsai I.J."/>
        </authorList>
    </citation>
    <scope>NUCLEOTIDE SEQUENCE</scope>
    <source>
        <strain evidence="1">160909Yilan</strain>
    </source>
</reference>
<keyword evidence="2" id="KW-1185">Reference proteome</keyword>
<proteinExistence type="predicted"/>
<gene>
    <name evidence="1" type="ORF">MSAN_02272100</name>
</gene>